<dbReference type="PROSITE" id="PS50850">
    <property type="entry name" value="MFS"/>
    <property type="match status" value="1"/>
</dbReference>
<dbReference type="PANTHER" id="PTHR42718:SF9">
    <property type="entry name" value="MAJOR FACILITATOR SUPERFAMILY MULTIDRUG TRANSPORTER MFSC"/>
    <property type="match status" value="1"/>
</dbReference>
<feature type="transmembrane region" description="Helical" evidence="6">
    <location>
        <begin position="378"/>
        <end position="399"/>
    </location>
</feature>
<dbReference type="STRING" id="1301098.PKB_4278"/>
<dbReference type="OrthoDB" id="9812221at2"/>
<evidence type="ECO:0000256" key="4">
    <source>
        <dbReference type="ARBA" id="ARBA00022989"/>
    </source>
</evidence>
<dbReference type="HOGENOM" id="CLU_000960_28_3_6"/>
<keyword evidence="4 6" id="KW-1133">Transmembrane helix</keyword>
<evidence type="ECO:0000259" key="7">
    <source>
        <dbReference type="PROSITE" id="PS50850"/>
    </source>
</evidence>
<feature type="transmembrane region" description="Helical" evidence="6">
    <location>
        <begin position="288"/>
        <end position="313"/>
    </location>
</feature>
<evidence type="ECO:0000256" key="5">
    <source>
        <dbReference type="ARBA" id="ARBA00023136"/>
    </source>
</evidence>
<feature type="transmembrane region" description="Helical" evidence="6">
    <location>
        <begin position="250"/>
        <end position="267"/>
    </location>
</feature>
<evidence type="ECO:0000256" key="3">
    <source>
        <dbReference type="ARBA" id="ARBA00022692"/>
    </source>
</evidence>
<feature type="transmembrane region" description="Helical" evidence="6">
    <location>
        <begin position="74"/>
        <end position="94"/>
    </location>
</feature>
<keyword evidence="5 6" id="KW-0472">Membrane</keyword>
<dbReference type="PATRIC" id="fig|1301098.3.peg.4285"/>
<keyword evidence="9" id="KW-1185">Reference proteome</keyword>
<feature type="transmembrane region" description="Helical" evidence="6">
    <location>
        <begin position="354"/>
        <end position="372"/>
    </location>
</feature>
<dbReference type="RefSeq" id="WP_084166681.1">
    <property type="nucleotide sequence ID" value="NZ_HG322950.1"/>
</dbReference>
<keyword evidence="2" id="KW-0813">Transport</keyword>
<feature type="transmembrane region" description="Helical" evidence="6">
    <location>
        <begin position="192"/>
        <end position="213"/>
    </location>
</feature>
<accession>A0A024HMH7</accession>
<feature type="transmembrane region" description="Helical" evidence="6">
    <location>
        <begin position="225"/>
        <end position="244"/>
    </location>
</feature>
<dbReference type="Pfam" id="PF07690">
    <property type="entry name" value="MFS_1"/>
    <property type="match status" value="1"/>
</dbReference>
<keyword evidence="3 6" id="KW-0812">Transmembrane</keyword>
<dbReference type="KEGG" id="pkc:PKB_4278"/>
<dbReference type="PRINTS" id="PR01036">
    <property type="entry name" value="TCRTETB"/>
</dbReference>
<dbReference type="InterPro" id="IPR011701">
    <property type="entry name" value="MFS"/>
</dbReference>
<sequence>MKPRAAPNAVRLGVQPERAASSGLVVDAPSVRTKLRRLTAVSSVLAAMVLVVLNTAIANMALPTIAQSLQVSPALSIWIITANQAALLMALLPCAALGESLGYRRVFSWGVALFLVATVLCAMAPTLPWLIAARLLQGLGGAAVMALGIALLRQVVPSQQLGAAIGWNALAVALSSAAGPAMGAAILNVADWPWLFAVLFPFGLWAMLAALALPAVAGTARKVDLLSIALNAGTFAPLVIAAGIITEHPLLAAALLAISAIQLTLLVKREKQRKAPLIPLDLLRSYSFRISVIASVLCFAGQTAGLVALPFYLQHSLGQDVLVTGLYMIPWPLTVALAAPLAGRLSNRWSTARFCFVGGICLSIGLGGAALWPLQENLMMLVPLTMLCGLGFGLFNVANNRNMFLAAPVSRSGAAGGMQGTARLLGQTAGAVTMTLLFNLFPADSVPQIALGAGALLNLFAALMSRLQGTRT</sequence>
<reference evidence="8 9" key="1">
    <citation type="submission" date="2013-03" db="EMBL/GenBank/DDBJ databases">
        <authorList>
            <person name="Linke B."/>
        </authorList>
    </citation>
    <scope>NUCLEOTIDE SEQUENCE [LARGE SCALE GENOMIC DNA]</scope>
    <source>
        <strain evidence="8 9">B13</strain>
    </source>
</reference>
<evidence type="ECO:0000313" key="8">
    <source>
        <dbReference type="EMBL" id="CDF85603.1"/>
    </source>
</evidence>
<dbReference type="Proteomes" id="UP000025241">
    <property type="component" value="Chromosome I"/>
</dbReference>
<dbReference type="Gene3D" id="1.20.1250.20">
    <property type="entry name" value="MFS general substrate transporter like domains"/>
    <property type="match status" value="1"/>
</dbReference>
<dbReference type="AlphaFoldDB" id="A0A024HMH7"/>
<dbReference type="GO" id="GO:0016020">
    <property type="term" value="C:membrane"/>
    <property type="evidence" value="ECO:0007669"/>
    <property type="project" value="UniProtKB-SubCell"/>
</dbReference>
<dbReference type="SUPFAM" id="SSF103473">
    <property type="entry name" value="MFS general substrate transporter"/>
    <property type="match status" value="1"/>
</dbReference>
<dbReference type="PANTHER" id="PTHR42718">
    <property type="entry name" value="MAJOR FACILITATOR SUPERFAMILY MULTIDRUG TRANSPORTER MFSC"/>
    <property type="match status" value="1"/>
</dbReference>
<feature type="transmembrane region" description="Helical" evidence="6">
    <location>
        <begin position="325"/>
        <end position="342"/>
    </location>
</feature>
<dbReference type="GO" id="GO:0022857">
    <property type="term" value="F:transmembrane transporter activity"/>
    <property type="evidence" value="ECO:0007669"/>
    <property type="project" value="InterPro"/>
</dbReference>
<dbReference type="EMBL" id="HG322950">
    <property type="protein sequence ID" value="CDF85603.1"/>
    <property type="molecule type" value="Genomic_DNA"/>
</dbReference>
<name>A0A024HMH7_PSEKB</name>
<comment type="subcellular location">
    <subcellularLocation>
        <location evidence="1">Membrane</location>
        <topology evidence="1">Multi-pass membrane protein</topology>
    </subcellularLocation>
</comment>
<evidence type="ECO:0000313" key="9">
    <source>
        <dbReference type="Proteomes" id="UP000025241"/>
    </source>
</evidence>
<evidence type="ECO:0000256" key="1">
    <source>
        <dbReference type="ARBA" id="ARBA00004141"/>
    </source>
</evidence>
<dbReference type="eggNOG" id="COG0477">
    <property type="taxonomic scope" value="Bacteria"/>
</dbReference>
<protein>
    <recommendedName>
        <fullName evidence="7">Major facilitator superfamily (MFS) profile domain-containing protein</fullName>
    </recommendedName>
</protein>
<gene>
    <name evidence="8" type="ORF">PKB_4278</name>
</gene>
<feature type="transmembrane region" description="Helical" evidence="6">
    <location>
        <begin position="38"/>
        <end position="62"/>
    </location>
</feature>
<dbReference type="Gene3D" id="1.20.1720.10">
    <property type="entry name" value="Multidrug resistance protein D"/>
    <property type="match status" value="1"/>
</dbReference>
<dbReference type="InterPro" id="IPR036259">
    <property type="entry name" value="MFS_trans_sf"/>
</dbReference>
<feature type="transmembrane region" description="Helical" evidence="6">
    <location>
        <begin position="446"/>
        <end position="464"/>
    </location>
</feature>
<dbReference type="InterPro" id="IPR020846">
    <property type="entry name" value="MFS_dom"/>
</dbReference>
<feature type="transmembrane region" description="Helical" evidence="6">
    <location>
        <begin position="420"/>
        <end position="440"/>
    </location>
</feature>
<evidence type="ECO:0000256" key="6">
    <source>
        <dbReference type="SAM" id="Phobius"/>
    </source>
</evidence>
<feature type="transmembrane region" description="Helical" evidence="6">
    <location>
        <begin position="131"/>
        <end position="152"/>
    </location>
</feature>
<reference evidence="8 9" key="2">
    <citation type="submission" date="2014-05" db="EMBL/GenBank/DDBJ databases">
        <title>Genome sequence of the 3-chlorobenzoate degrading bacterium Pseudomonas knackmussii B13 shows multiple evidence for horizontal gene transfer.</title>
        <authorList>
            <person name="Miyazaki R."/>
            <person name="Bertelli C."/>
            <person name="Falquet L."/>
            <person name="Robinson-Rechavi M."/>
            <person name="Gharib W."/>
            <person name="Roy S."/>
            <person name="Van der Meer J.R."/>
        </authorList>
    </citation>
    <scope>NUCLEOTIDE SEQUENCE [LARGE SCALE GENOMIC DNA]</scope>
    <source>
        <strain evidence="8 9">B13</strain>
    </source>
</reference>
<feature type="transmembrane region" description="Helical" evidence="6">
    <location>
        <begin position="164"/>
        <end position="186"/>
    </location>
</feature>
<feature type="domain" description="Major facilitator superfamily (MFS) profile" evidence="7">
    <location>
        <begin position="40"/>
        <end position="472"/>
    </location>
</feature>
<organism evidence="8 9">
    <name type="scientific">Pseudomonas knackmussii (strain DSM 6978 / CCUG 54928 / LMG 23759 / B13)</name>
    <dbReference type="NCBI Taxonomy" id="1301098"/>
    <lineage>
        <taxon>Bacteria</taxon>
        <taxon>Pseudomonadati</taxon>
        <taxon>Pseudomonadota</taxon>
        <taxon>Gammaproteobacteria</taxon>
        <taxon>Pseudomonadales</taxon>
        <taxon>Pseudomonadaceae</taxon>
        <taxon>Pseudomonas</taxon>
    </lineage>
</organism>
<evidence type="ECO:0000256" key="2">
    <source>
        <dbReference type="ARBA" id="ARBA00022448"/>
    </source>
</evidence>
<dbReference type="CDD" id="cd17321">
    <property type="entry name" value="MFS_MMR_MDR_like"/>
    <property type="match status" value="1"/>
</dbReference>
<proteinExistence type="predicted"/>
<feature type="transmembrane region" description="Helical" evidence="6">
    <location>
        <begin position="106"/>
        <end position="125"/>
    </location>
</feature>